<dbReference type="Proteomes" id="UP000777784">
    <property type="component" value="Unassembled WGS sequence"/>
</dbReference>
<evidence type="ECO:0000256" key="10">
    <source>
        <dbReference type="ARBA" id="ARBA00023284"/>
    </source>
</evidence>
<evidence type="ECO:0000256" key="9">
    <source>
        <dbReference type="ARBA" id="ARBA00023157"/>
    </source>
</evidence>
<evidence type="ECO:0000259" key="16">
    <source>
        <dbReference type="Pfam" id="PF07992"/>
    </source>
</evidence>
<dbReference type="GO" id="GO:0050660">
    <property type="term" value="F:flavin adenine dinucleotide binding"/>
    <property type="evidence" value="ECO:0007669"/>
    <property type="project" value="InterPro"/>
</dbReference>
<evidence type="ECO:0000256" key="1">
    <source>
        <dbReference type="ARBA" id="ARBA00004496"/>
    </source>
</evidence>
<evidence type="ECO:0000256" key="2">
    <source>
        <dbReference type="ARBA" id="ARBA00007532"/>
    </source>
</evidence>
<evidence type="ECO:0000313" key="17">
    <source>
        <dbReference type="EMBL" id="MBU2691394.1"/>
    </source>
</evidence>
<accession>A0A948RXG5</accession>
<evidence type="ECO:0000256" key="7">
    <source>
        <dbReference type="ARBA" id="ARBA00023002"/>
    </source>
</evidence>
<dbReference type="Gene3D" id="3.30.390.30">
    <property type="match status" value="1"/>
</dbReference>
<name>A0A948RXG5_UNCEI</name>
<feature type="binding site" evidence="12">
    <location>
        <position position="50"/>
    </location>
    <ligand>
        <name>FAD</name>
        <dbReference type="ChEBI" id="CHEBI:57692"/>
    </ligand>
</feature>
<feature type="binding site" evidence="12">
    <location>
        <begin position="179"/>
        <end position="186"/>
    </location>
    <ligand>
        <name>NAD(+)</name>
        <dbReference type="ChEBI" id="CHEBI:57540"/>
    </ligand>
</feature>
<dbReference type="SUPFAM" id="SSF55424">
    <property type="entry name" value="FAD/NAD-linked reductases, dimerisation (C-terminal) domain"/>
    <property type="match status" value="1"/>
</dbReference>
<dbReference type="InterPro" id="IPR023753">
    <property type="entry name" value="FAD/NAD-binding_dom"/>
</dbReference>
<reference evidence="17" key="1">
    <citation type="submission" date="2021-05" db="EMBL/GenBank/DDBJ databases">
        <title>Energy efficiency and biological interactions define the core microbiome of deep oligotrophic groundwater.</title>
        <authorList>
            <person name="Mehrshad M."/>
            <person name="Lopez-Fernandez M."/>
            <person name="Bell E."/>
            <person name="Bernier-Latmani R."/>
            <person name="Bertilsson S."/>
            <person name="Dopson M."/>
        </authorList>
    </citation>
    <scope>NUCLEOTIDE SEQUENCE</scope>
    <source>
        <strain evidence="17">Modern_marine.mb.64</strain>
    </source>
</reference>
<evidence type="ECO:0000256" key="13">
    <source>
        <dbReference type="PIRSR" id="PIRSR000350-4"/>
    </source>
</evidence>
<comment type="miscellaneous">
    <text evidence="14">The active site is a redox-active disulfide bond.</text>
</comment>
<evidence type="ECO:0000256" key="6">
    <source>
        <dbReference type="ARBA" id="ARBA00022827"/>
    </source>
</evidence>
<keyword evidence="7 14" id="KW-0560">Oxidoreductase</keyword>
<dbReference type="NCBIfam" id="TIGR01350">
    <property type="entry name" value="lipoamide_DH"/>
    <property type="match status" value="1"/>
</dbReference>
<evidence type="ECO:0000256" key="14">
    <source>
        <dbReference type="RuleBase" id="RU003692"/>
    </source>
</evidence>
<dbReference type="PIRSF" id="PIRSF000350">
    <property type="entry name" value="Mercury_reductase_MerA"/>
    <property type="match status" value="1"/>
</dbReference>
<gene>
    <name evidence="17" type="primary">lpdA</name>
    <name evidence="17" type="ORF">KJ970_10755</name>
</gene>
<comment type="catalytic activity">
    <reaction evidence="11 14">
        <text>N(6)-[(R)-dihydrolipoyl]-L-lysyl-[protein] + NAD(+) = N(6)-[(R)-lipoyl]-L-lysyl-[protein] + NADH + H(+)</text>
        <dbReference type="Rhea" id="RHEA:15045"/>
        <dbReference type="Rhea" id="RHEA-COMP:10474"/>
        <dbReference type="Rhea" id="RHEA-COMP:10475"/>
        <dbReference type="ChEBI" id="CHEBI:15378"/>
        <dbReference type="ChEBI" id="CHEBI:57540"/>
        <dbReference type="ChEBI" id="CHEBI:57945"/>
        <dbReference type="ChEBI" id="CHEBI:83099"/>
        <dbReference type="ChEBI" id="CHEBI:83100"/>
        <dbReference type="EC" id="1.8.1.4"/>
    </reaction>
</comment>
<evidence type="ECO:0000256" key="5">
    <source>
        <dbReference type="ARBA" id="ARBA00022630"/>
    </source>
</evidence>
<keyword evidence="10 14" id="KW-0676">Redox-active center</keyword>
<comment type="subcellular location">
    <subcellularLocation>
        <location evidence="1">Cytoplasm</location>
    </subcellularLocation>
</comment>
<dbReference type="FunFam" id="3.30.390.30:FF:000001">
    <property type="entry name" value="Dihydrolipoyl dehydrogenase"/>
    <property type="match status" value="1"/>
</dbReference>
<dbReference type="SUPFAM" id="SSF51905">
    <property type="entry name" value="FAD/NAD(P)-binding domain"/>
    <property type="match status" value="1"/>
</dbReference>
<feature type="domain" description="Pyridine nucleotide-disulphide oxidoreductase dimerisation" evidence="15">
    <location>
        <begin position="344"/>
        <end position="453"/>
    </location>
</feature>
<keyword evidence="4" id="KW-0963">Cytoplasm</keyword>
<dbReference type="GO" id="GO:0006103">
    <property type="term" value="P:2-oxoglutarate metabolic process"/>
    <property type="evidence" value="ECO:0007669"/>
    <property type="project" value="TreeGrafter"/>
</dbReference>
<feature type="binding site" evidence="12">
    <location>
        <position position="202"/>
    </location>
    <ligand>
        <name>NAD(+)</name>
        <dbReference type="ChEBI" id="CHEBI:57540"/>
    </ligand>
</feature>
<evidence type="ECO:0000256" key="3">
    <source>
        <dbReference type="ARBA" id="ARBA00012608"/>
    </source>
</evidence>
<dbReference type="InterPro" id="IPR016156">
    <property type="entry name" value="FAD/NAD-linked_Rdtase_dimer_sf"/>
</dbReference>
<dbReference type="PRINTS" id="PR00368">
    <property type="entry name" value="FADPNR"/>
</dbReference>
<keyword evidence="6 12" id="KW-0274">FAD</keyword>
<dbReference type="GO" id="GO:0004148">
    <property type="term" value="F:dihydrolipoyl dehydrogenase (NADH) activity"/>
    <property type="evidence" value="ECO:0007669"/>
    <property type="project" value="UniProtKB-EC"/>
</dbReference>
<dbReference type="InterPro" id="IPR012999">
    <property type="entry name" value="Pyr_OxRdtase_I_AS"/>
</dbReference>
<dbReference type="PRINTS" id="PR00411">
    <property type="entry name" value="PNDRDTASEI"/>
</dbReference>
<dbReference type="Pfam" id="PF07992">
    <property type="entry name" value="Pyr_redox_2"/>
    <property type="match status" value="1"/>
</dbReference>
<comment type="similarity">
    <text evidence="2 14">Belongs to the class-I pyridine nucleotide-disulfide oxidoreductase family.</text>
</comment>
<feature type="disulfide bond" description="Redox-active" evidence="13">
    <location>
        <begin position="41"/>
        <end position="46"/>
    </location>
</feature>
<comment type="caution">
    <text evidence="17">The sequence shown here is derived from an EMBL/GenBank/DDBJ whole genome shotgun (WGS) entry which is preliminary data.</text>
</comment>
<organism evidence="17 18">
    <name type="scientific">Eiseniibacteriota bacterium</name>
    <dbReference type="NCBI Taxonomy" id="2212470"/>
    <lineage>
        <taxon>Bacteria</taxon>
        <taxon>Candidatus Eiseniibacteriota</taxon>
    </lineage>
</organism>
<feature type="binding site" evidence="12">
    <location>
        <position position="113"/>
    </location>
    <ligand>
        <name>FAD</name>
        <dbReference type="ChEBI" id="CHEBI:57692"/>
    </ligand>
</feature>
<dbReference type="InterPro" id="IPR036188">
    <property type="entry name" value="FAD/NAD-bd_sf"/>
</dbReference>
<dbReference type="InterPro" id="IPR001100">
    <property type="entry name" value="Pyr_nuc-diS_OxRdtase"/>
</dbReference>
<dbReference type="PROSITE" id="PS00076">
    <property type="entry name" value="PYRIDINE_REDOX_1"/>
    <property type="match status" value="1"/>
</dbReference>
<feature type="domain" description="FAD/NAD(P)-binding" evidence="16">
    <location>
        <begin position="5"/>
        <end position="324"/>
    </location>
</feature>
<dbReference type="InterPro" id="IPR004099">
    <property type="entry name" value="Pyr_nucl-diS_OxRdtase_dimer"/>
</dbReference>
<comment type="cofactor">
    <cofactor evidence="12 14">
        <name>FAD</name>
        <dbReference type="ChEBI" id="CHEBI:57692"/>
    </cofactor>
    <text evidence="12 14">Binds 1 FAD per subunit.</text>
</comment>
<evidence type="ECO:0000256" key="4">
    <source>
        <dbReference type="ARBA" id="ARBA00022490"/>
    </source>
</evidence>
<dbReference type="GO" id="GO:0005737">
    <property type="term" value="C:cytoplasm"/>
    <property type="evidence" value="ECO:0007669"/>
    <property type="project" value="UniProtKB-SubCell"/>
</dbReference>
<keyword evidence="5 14" id="KW-0285">Flavoprotein</keyword>
<dbReference type="Gene3D" id="3.50.50.60">
    <property type="entry name" value="FAD/NAD(P)-binding domain"/>
    <property type="match status" value="2"/>
</dbReference>
<dbReference type="AlphaFoldDB" id="A0A948RXG5"/>
<keyword evidence="9" id="KW-1015">Disulfide bond</keyword>
<dbReference type="EMBL" id="JAHJDP010000061">
    <property type="protein sequence ID" value="MBU2691394.1"/>
    <property type="molecule type" value="Genomic_DNA"/>
</dbReference>
<dbReference type="PANTHER" id="PTHR22912:SF217">
    <property type="entry name" value="DIHYDROLIPOYL DEHYDROGENASE"/>
    <property type="match status" value="1"/>
</dbReference>
<evidence type="ECO:0000259" key="15">
    <source>
        <dbReference type="Pfam" id="PF02852"/>
    </source>
</evidence>
<dbReference type="EC" id="1.8.1.4" evidence="3 14"/>
<evidence type="ECO:0000256" key="12">
    <source>
        <dbReference type="PIRSR" id="PIRSR000350-3"/>
    </source>
</evidence>
<feature type="binding site" evidence="12">
    <location>
        <position position="309"/>
    </location>
    <ligand>
        <name>FAD</name>
        <dbReference type="ChEBI" id="CHEBI:57692"/>
    </ligand>
</feature>
<dbReference type="PANTHER" id="PTHR22912">
    <property type="entry name" value="DISULFIDE OXIDOREDUCTASE"/>
    <property type="match status" value="1"/>
</dbReference>
<dbReference type="Pfam" id="PF02852">
    <property type="entry name" value="Pyr_redox_dim"/>
    <property type="match status" value="1"/>
</dbReference>
<dbReference type="InterPro" id="IPR006258">
    <property type="entry name" value="Lipoamide_DH"/>
</dbReference>
<feature type="binding site" evidence="12">
    <location>
        <position position="269"/>
    </location>
    <ligand>
        <name>NAD(+)</name>
        <dbReference type="ChEBI" id="CHEBI:57540"/>
    </ligand>
</feature>
<evidence type="ECO:0000313" key="18">
    <source>
        <dbReference type="Proteomes" id="UP000777784"/>
    </source>
</evidence>
<sequence>MEKQDLIVIGGGPGGYVAAIQAAKLGLKTAVVEEDQFGGVCVNWGCIPTKALLRNAEIYQLILRGKEWGFRIPECDVDWPAVIKRSRRIARRMATGVEFLLKQNNVSMIQGRGRLAGTREIEVTKPDGSTESIAADGIILATGAHARKLPGVDFDGERIITSKEALALEEVPKRLLIVGAGAIGVEFAQIYGDFGSEITIVEMLPELLPVEDEEISLELRRLFKKRGWKIHTGTQVTSLVRREDEVVYRMEKEGVAGEFTADMALVAIGVEGNVKDLGLEAVGIHTAKGFIKTGSFMETGVPGIYAIGDVAGPPWLAHVASHEGITAVLHFAGKDPEPADSKFVPACTYCHPPVASVGLTERQAAEQGIKTRIGRFPFRANGRSIAQGESEGFIKLIFSEADEKLIGAHILGPEAPELLAELGLAATAGTTRHELLGTIHAPPTLSEVIHEAAGEAFGEAIHI</sequence>
<evidence type="ECO:0000256" key="11">
    <source>
        <dbReference type="ARBA" id="ARBA00049187"/>
    </source>
</evidence>
<keyword evidence="12" id="KW-0547">Nucleotide-binding</keyword>
<evidence type="ECO:0000256" key="8">
    <source>
        <dbReference type="ARBA" id="ARBA00023027"/>
    </source>
</evidence>
<proteinExistence type="inferred from homology"/>
<keyword evidence="8 12" id="KW-0520">NAD</keyword>
<dbReference type="InterPro" id="IPR050151">
    <property type="entry name" value="Class-I_Pyr_Nuc-Dis_Oxidored"/>
</dbReference>
<protein>
    <recommendedName>
        <fullName evidence="3 14">Dihydrolipoyl dehydrogenase</fullName>
        <ecNumber evidence="3 14">1.8.1.4</ecNumber>
    </recommendedName>
</protein>